<dbReference type="AlphaFoldDB" id="A0A0A9YWS8"/>
<dbReference type="InterPro" id="IPR035979">
    <property type="entry name" value="RBD_domain_sf"/>
</dbReference>
<feature type="domain" description="RRM" evidence="4">
    <location>
        <begin position="13"/>
        <end position="114"/>
    </location>
</feature>
<evidence type="ECO:0000313" key="6">
    <source>
        <dbReference type="EMBL" id="JAQ17388.1"/>
    </source>
</evidence>
<reference evidence="6" key="3">
    <citation type="journal article" date="2016" name="Gigascience">
        <title>De novo construction of an expanded transcriptome assembly for the western tarnished plant bug, Lygus hesperus.</title>
        <authorList>
            <person name="Tassone E.E."/>
            <person name="Geib S.M."/>
            <person name="Hall B."/>
            <person name="Fabrick J.A."/>
            <person name="Brent C.S."/>
            <person name="Hull J.J."/>
        </authorList>
    </citation>
    <scope>NUCLEOTIDE SEQUENCE</scope>
</reference>
<dbReference type="EMBL" id="GBHO01009579">
    <property type="protein sequence ID" value="JAG34025.1"/>
    <property type="molecule type" value="Transcribed_RNA"/>
</dbReference>
<evidence type="ECO:0000256" key="2">
    <source>
        <dbReference type="PROSITE-ProRule" id="PRU00176"/>
    </source>
</evidence>
<dbReference type="GO" id="GO:0003723">
    <property type="term" value="F:RNA binding"/>
    <property type="evidence" value="ECO:0007669"/>
    <property type="project" value="UniProtKB-UniRule"/>
</dbReference>
<dbReference type="InterPro" id="IPR000504">
    <property type="entry name" value="RRM_dom"/>
</dbReference>
<organism evidence="5">
    <name type="scientific">Lygus hesperus</name>
    <name type="common">Western plant bug</name>
    <dbReference type="NCBI Taxonomy" id="30085"/>
    <lineage>
        <taxon>Eukaryota</taxon>
        <taxon>Metazoa</taxon>
        <taxon>Ecdysozoa</taxon>
        <taxon>Arthropoda</taxon>
        <taxon>Hexapoda</taxon>
        <taxon>Insecta</taxon>
        <taxon>Pterygota</taxon>
        <taxon>Neoptera</taxon>
        <taxon>Paraneoptera</taxon>
        <taxon>Hemiptera</taxon>
        <taxon>Heteroptera</taxon>
        <taxon>Panheteroptera</taxon>
        <taxon>Cimicomorpha</taxon>
        <taxon>Miridae</taxon>
        <taxon>Mirini</taxon>
        <taxon>Lygus</taxon>
    </lineage>
</organism>
<evidence type="ECO:0000259" key="4">
    <source>
        <dbReference type="PROSITE" id="PS50102"/>
    </source>
</evidence>
<protein>
    <submittedName>
        <fullName evidence="5">Squamous cell carcinoma antigen recognized by T-cells 3</fullName>
    </submittedName>
</protein>
<dbReference type="SUPFAM" id="SSF54928">
    <property type="entry name" value="RNA-binding domain, RBD"/>
    <property type="match status" value="1"/>
</dbReference>
<reference evidence="5" key="1">
    <citation type="journal article" date="2014" name="PLoS ONE">
        <title>Transcriptome-Based Identification of ABC Transporters in the Western Tarnished Plant Bug Lygus hesperus.</title>
        <authorList>
            <person name="Hull J.J."/>
            <person name="Chaney K."/>
            <person name="Geib S.M."/>
            <person name="Fabrick J.A."/>
            <person name="Brent C.S."/>
            <person name="Walsh D."/>
            <person name="Lavine L.C."/>
        </authorList>
    </citation>
    <scope>NUCLEOTIDE SEQUENCE</scope>
</reference>
<evidence type="ECO:0000256" key="3">
    <source>
        <dbReference type="SAM" id="MobiDB-lite"/>
    </source>
</evidence>
<dbReference type="EMBL" id="GDHC01001241">
    <property type="protein sequence ID" value="JAQ17388.1"/>
    <property type="molecule type" value="Transcribed_RNA"/>
</dbReference>
<dbReference type="PROSITE" id="PS50102">
    <property type="entry name" value="RRM"/>
    <property type="match status" value="1"/>
</dbReference>
<dbReference type="Gene3D" id="3.30.70.330">
    <property type="match status" value="1"/>
</dbReference>
<keyword evidence="1 2" id="KW-0694">RNA-binding</keyword>
<accession>A0A0A9YWS8</accession>
<name>A0A0A9YWS8_LYGHE</name>
<sequence>SFCTLLRNTKQMSSLFVSRIPKSINRTDAETFLRRAFPSCTEVSVLRAVGGSEVHKGHAYVHFDNSNDTQTALAMYNKSVLTDVVAEKIINNNNNKISDDDDDDDTGVKMNTND</sequence>
<feature type="region of interest" description="Disordered" evidence="3">
    <location>
        <begin position="92"/>
        <end position="114"/>
    </location>
</feature>
<proteinExistence type="predicted"/>
<evidence type="ECO:0000256" key="1">
    <source>
        <dbReference type="ARBA" id="ARBA00022884"/>
    </source>
</evidence>
<dbReference type="InterPro" id="IPR012677">
    <property type="entry name" value="Nucleotide-bd_a/b_plait_sf"/>
</dbReference>
<feature type="non-terminal residue" evidence="5">
    <location>
        <position position="1"/>
    </location>
</feature>
<gene>
    <name evidence="5" type="primary">SART3</name>
    <name evidence="5" type="ORF">CM83_1518</name>
    <name evidence="6" type="ORF">g.4337</name>
</gene>
<dbReference type="CDD" id="cd00590">
    <property type="entry name" value="RRM_SF"/>
    <property type="match status" value="1"/>
</dbReference>
<dbReference type="Pfam" id="PF00076">
    <property type="entry name" value="RRM_1"/>
    <property type="match status" value="1"/>
</dbReference>
<evidence type="ECO:0000313" key="5">
    <source>
        <dbReference type="EMBL" id="JAG34025.1"/>
    </source>
</evidence>
<reference evidence="5" key="2">
    <citation type="submission" date="2014-07" db="EMBL/GenBank/DDBJ databases">
        <authorList>
            <person name="Hull J."/>
        </authorList>
    </citation>
    <scope>NUCLEOTIDE SEQUENCE</scope>
</reference>